<protein>
    <recommendedName>
        <fullName evidence="2">Serine/threonine specific protein phosphatases domain-containing protein</fullName>
    </recommendedName>
</protein>
<dbReference type="InterPro" id="IPR029052">
    <property type="entry name" value="Metallo-depent_PP-like"/>
</dbReference>
<dbReference type="SUPFAM" id="SSF56300">
    <property type="entry name" value="Metallo-dependent phosphatases"/>
    <property type="match status" value="1"/>
</dbReference>
<dbReference type="PRINTS" id="PR00114">
    <property type="entry name" value="STPHPHTASE"/>
</dbReference>
<evidence type="ECO:0000313" key="4">
    <source>
        <dbReference type="Proteomes" id="UP000198341"/>
    </source>
</evidence>
<feature type="domain" description="Serine/threonine specific protein phosphatases" evidence="2">
    <location>
        <begin position="189"/>
        <end position="405"/>
    </location>
</feature>
<dbReference type="Proteomes" id="UP000198341">
    <property type="component" value="Chromosome 19"/>
</dbReference>
<dbReference type="Pfam" id="PF11913">
    <property type="entry name" value="DUF3431"/>
    <property type="match status" value="1"/>
</dbReference>
<dbReference type="GeneID" id="19010682"/>
<dbReference type="eggNOG" id="KOG0374">
    <property type="taxonomic scope" value="Eukaryota"/>
</dbReference>
<sequence>MKTETCFFTLLCVSMIFLEALTLIGERVCGFQTSTRRAMVVLAQYKEDTTWAMRLEDECDVEVRVYQSANHRDPYFVENLGGEAAKYFTAIEDVYDDDEPPPYLLFLHAHETSWHNGVNATEYICSDAWRVIGGNNVGNDDPRSLTYGERKHFVHFPSTRVIRVLRRGSTVAAVFIADKRKNGTLKPWFATNNLRQRVSITARAVKIKDSMRGLYFDSECCGQFSTSFSVIKRRPKSFYQRIRKWAISKGDSIHSNKNQNKPTVEKVKGLEPLWSVIFDATPLHFDTKLTGSFASVVKVELEEQAKKVATEKAKALRRRLRPNARGPGLVTFGPDRVKQFCENNGLEMIVRAHECVVDGFERFAQGQLLTLFSATNCCGTANNAGAILVLGRDLTLYPKLIHPLPPEAMDSASPGEFDHALWMQEIIRERPPTPPRKNSFFGN</sequence>
<dbReference type="STRING" id="41875.K8ER60"/>
<dbReference type="GO" id="GO:0016787">
    <property type="term" value="F:hydrolase activity"/>
    <property type="evidence" value="ECO:0007669"/>
    <property type="project" value="InterPro"/>
</dbReference>
<dbReference type="KEGG" id="bpg:Bathy19g00210"/>
<evidence type="ECO:0000256" key="1">
    <source>
        <dbReference type="SAM" id="SignalP"/>
    </source>
</evidence>
<feature type="chain" id="PRO_5003917394" description="Serine/threonine specific protein phosphatases domain-containing protein" evidence="1">
    <location>
        <begin position="21"/>
        <end position="443"/>
    </location>
</feature>
<dbReference type="InterPro" id="IPR006186">
    <property type="entry name" value="Ser/Thr-sp_prot-phosphatase"/>
</dbReference>
<organism evidence="3 4">
    <name type="scientific">Bathycoccus prasinos</name>
    <dbReference type="NCBI Taxonomy" id="41875"/>
    <lineage>
        <taxon>Eukaryota</taxon>
        <taxon>Viridiplantae</taxon>
        <taxon>Chlorophyta</taxon>
        <taxon>Mamiellophyceae</taxon>
        <taxon>Mamiellales</taxon>
        <taxon>Bathycoccaceae</taxon>
        <taxon>Bathycoccus</taxon>
    </lineage>
</organism>
<proteinExistence type="predicted"/>
<dbReference type="InterPro" id="IPR021838">
    <property type="entry name" value="DUF3431"/>
</dbReference>
<reference evidence="3 4" key="1">
    <citation type="submission" date="2011-10" db="EMBL/GenBank/DDBJ databases">
        <authorList>
            <person name="Genoscope - CEA"/>
        </authorList>
    </citation>
    <scope>NUCLEOTIDE SEQUENCE [LARGE SCALE GENOMIC DNA]</scope>
    <source>
        <strain evidence="3 4">RCC 1105</strain>
    </source>
</reference>
<gene>
    <name evidence="3" type="ordered locus">Bathy19g00210</name>
</gene>
<dbReference type="PANTHER" id="PTHR46422">
    <property type="entry name" value="SERINE/THREONINE-PROTEIN PHOSPHATASE BSL3"/>
    <property type="match status" value="1"/>
</dbReference>
<dbReference type="RefSeq" id="XP_007508023.1">
    <property type="nucleotide sequence ID" value="XM_007507961.1"/>
</dbReference>
<dbReference type="EMBL" id="FO082260">
    <property type="protein sequence ID" value="CCO20742.1"/>
    <property type="molecule type" value="Genomic_DNA"/>
</dbReference>
<evidence type="ECO:0000259" key="2">
    <source>
        <dbReference type="SMART" id="SM00156"/>
    </source>
</evidence>
<keyword evidence="1" id="KW-0732">Signal</keyword>
<evidence type="ECO:0000313" key="3">
    <source>
        <dbReference type="EMBL" id="CCO20742.1"/>
    </source>
</evidence>
<accession>K8ER60</accession>
<feature type="signal peptide" evidence="1">
    <location>
        <begin position="1"/>
        <end position="20"/>
    </location>
</feature>
<dbReference type="SMART" id="SM00156">
    <property type="entry name" value="PP2Ac"/>
    <property type="match status" value="1"/>
</dbReference>
<dbReference type="AlphaFoldDB" id="K8ER60"/>
<name>K8ER60_9CHLO</name>
<dbReference type="PANTHER" id="PTHR46422:SF4">
    <property type="entry name" value="SERINE_THREONINE-PROTEIN PHOSPHATASE BSL3"/>
    <property type="match status" value="1"/>
</dbReference>
<dbReference type="OrthoDB" id="309851at2759"/>
<dbReference type="Gene3D" id="3.60.21.10">
    <property type="match status" value="1"/>
</dbReference>
<keyword evidence="4" id="KW-1185">Reference proteome</keyword>